<feature type="compositionally biased region" description="Low complexity" evidence="1">
    <location>
        <begin position="62"/>
        <end position="76"/>
    </location>
</feature>
<dbReference type="EMBL" id="WIUZ02000026">
    <property type="protein sequence ID" value="KAF9777953.1"/>
    <property type="molecule type" value="Genomic_DNA"/>
</dbReference>
<protein>
    <submittedName>
        <fullName evidence="2">Uncharacterized protein</fullName>
    </submittedName>
</protein>
<comment type="caution">
    <text evidence="2">The sequence shown here is derived from an EMBL/GenBank/DDBJ whole genome shotgun (WGS) entry which is preliminary data.</text>
</comment>
<dbReference type="AlphaFoldDB" id="A0A9P6H370"/>
<evidence type="ECO:0000256" key="1">
    <source>
        <dbReference type="SAM" id="MobiDB-lite"/>
    </source>
</evidence>
<dbReference type="Proteomes" id="UP000736335">
    <property type="component" value="Unassembled WGS sequence"/>
</dbReference>
<organism evidence="2 3">
    <name type="scientific">Thelephora terrestris</name>
    <dbReference type="NCBI Taxonomy" id="56493"/>
    <lineage>
        <taxon>Eukaryota</taxon>
        <taxon>Fungi</taxon>
        <taxon>Dikarya</taxon>
        <taxon>Basidiomycota</taxon>
        <taxon>Agaricomycotina</taxon>
        <taxon>Agaricomycetes</taxon>
        <taxon>Thelephorales</taxon>
        <taxon>Thelephoraceae</taxon>
        <taxon>Thelephora</taxon>
    </lineage>
</organism>
<accession>A0A9P6H370</accession>
<keyword evidence="3" id="KW-1185">Reference proteome</keyword>
<reference evidence="2" key="1">
    <citation type="journal article" date="2020" name="Nat. Commun.">
        <title>Large-scale genome sequencing of mycorrhizal fungi provides insights into the early evolution of symbiotic traits.</title>
        <authorList>
            <person name="Miyauchi S."/>
            <person name="Kiss E."/>
            <person name="Kuo A."/>
            <person name="Drula E."/>
            <person name="Kohler A."/>
            <person name="Sanchez-Garcia M."/>
            <person name="Morin E."/>
            <person name="Andreopoulos B."/>
            <person name="Barry K.W."/>
            <person name="Bonito G."/>
            <person name="Buee M."/>
            <person name="Carver A."/>
            <person name="Chen C."/>
            <person name="Cichocki N."/>
            <person name="Clum A."/>
            <person name="Culley D."/>
            <person name="Crous P.W."/>
            <person name="Fauchery L."/>
            <person name="Girlanda M."/>
            <person name="Hayes R.D."/>
            <person name="Keri Z."/>
            <person name="LaButti K."/>
            <person name="Lipzen A."/>
            <person name="Lombard V."/>
            <person name="Magnuson J."/>
            <person name="Maillard F."/>
            <person name="Murat C."/>
            <person name="Nolan M."/>
            <person name="Ohm R.A."/>
            <person name="Pangilinan J."/>
            <person name="Pereira M.F."/>
            <person name="Perotto S."/>
            <person name="Peter M."/>
            <person name="Pfister S."/>
            <person name="Riley R."/>
            <person name="Sitrit Y."/>
            <person name="Stielow J.B."/>
            <person name="Szollosi G."/>
            <person name="Zifcakova L."/>
            <person name="Stursova M."/>
            <person name="Spatafora J.W."/>
            <person name="Tedersoo L."/>
            <person name="Vaario L.M."/>
            <person name="Yamada A."/>
            <person name="Yan M."/>
            <person name="Wang P."/>
            <person name="Xu J."/>
            <person name="Bruns T."/>
            <person name="Baldrian P."/>
            <person name="Vilgalys R."/>
            <person name="Dunand C."/>
            <person name="Henrissat B."/>
            <person name="Grigoriev I.V."/>
            <person name="Hibbett D."/>
            <person name="Nagy L.G."/>
            <person name="Martin F.M."/>
        </authorList>
    </citation>
    <scope>NUCLEOTIDE SEQUENCE</scope>
    <source>
        <strain evidence="2">UH-Tt-Lm1</strain>
    </source>
</reference>
<reference evidence="2" key="2">
    <citation type="submission" date="2020-11" db="EMBL/GenBank/DDBJ databases">
        <authorList>
            <consortium name="DOE Joint Genome Institute"/>
            <person name="Kuo A."/>
            <person name="Miyauchi S."/>
            <person name="Kiss E."/>
            <person name="Drula E."/>
            <person name="Kohler A."/>
            <person name="Sanchez-Garcia M."/>
            <person name="Andreopoulos B."/>
            <person name="Barry K.W."/>
            <person name="Bonito G."/>
            <person name="Buee M."/>
            <person name="Carver A."/>
            <person name="Chen C."/>
            <person name="Cichocki N."/>
            <person name="Clum A."/>
            <person name="Culley D."/>
            <person name="Crous P.W."/>
            <person name="Fauchery L."/>
            <person name="Girlanda M."/>
            <person name="Hayes R."/>
            <person name="Keri Z."/>
            <person name="Labutti K."/>
            <person name="Lipzen A."/>
            <person name="Lombard V."/>
            <person name="Magnuson J."/>
            <person name="Maillard F."/>
            <person name="Morin E."/>
            <person name="Murat C."/>
            <person name="Nolan M."/>
            <person name="Ohm R."/>
            <person name="Pangilinan J."/>
            <person name="Pereira M."/>
            <person name="Perotto S."/>
            <person name="Peter M."/>
            <person name="Riley R."/>
            <person name="Sitrit Y."/>
            <person name="Stielow B."/>
            <person name="Szollosi G."/>
            <person name="Zifcakova L."/>
            <person name="Stursova M."/>
            <person name="Spatafora J.W."/>
            <person name="Tedersoo L."/>
            <person name="Vaario L.-M."/>
            <person name="Yamada A."/>
            <person name="Yan M."/>
            <person name="Wang P."/>
            <person name="Xu J."/>
            <person name="Bruns T."/>
            <person name="Baldrian P."/>
            <person name="Vilgalys R."/>
            <person name="Henrissat B."/>
            <person name="Grigoriev I.V."/>
            <person name="Hibbett D."/>
            <person name="Nagy L.G."/>
            <person name="Martin F.M."/>
        </authorList>
    </citation>
    <scope>NUCLEOTIDE SEQUENCE</scope>
    <source>
        <strain evidence="2">UH-Tt-Lm1</strain>
    </source>
</reference>
<feature type="region of interest" description="Disordered" evidence="1">
    <location>
        <begin position="62"/>
        <end position="82"/>
    </location>
</feature>
<sequence length="369" mass="41360">MSGIRKPQNVNRGSPSDLLLGREYLRLLLQFAGNLLLLGGTQAWERSDGLTTFLNWKTYASAGPSRRSSSAGARTPPVTPSMRGLSPMTRLFPIAEAGFGSDQTTESARRAWDPHHRDAFVERRVKIRGCLDLAAVLSTVPDYYRATLTTIGSDLMVLLDEIDVLTRKAKKYDGMKGRGEFPFHYNSVKLPSVQYSKGSKGLFNEHFSLPAKDAVAQAKKSMFDAEILFVSKQLNALNDQIREGAILQVAWSALQRRYEERPKSTQYRVKIPTPADNADWPTELTADMLEVSDVDDLKEELRALQVDLPVYVQKFTDLKMEAIERVHGKKKDKAEEKRTVDVAMEDVASTSTTEAQQAINKEFILTLFI</sequence>
<evidence type="ECO:0000313" key="2">
    <source>
        <dbReference type="EMBL" id="KAF9777953.1"/>
    </source>
</evidence>
<proteinExistence type="predicted"/>
<evidence type="ECO:0000313" key="3">
    <source>
        <dbReference type="Proteomes" id="UP000736335"/>
    </source>
</evidence>
<gene>
    <name evidence="2" type="ORF">BJ322DRAFT_1025522</name>
</gene>
<name>A0A9P6H370_9AGAM</name>